<dbReference type="InterPro" id="IPR055557">
    <property type="entry name" value="DUF7133"/>
</dbReference>
<dbReference type="PANTHER" id="PTHR33546">
    <property type="entry name" value="LARGE, MULTIFUNCTIONAL SECRETED PROTEIN-RELATED"/>
    <property type="match status" value="1"/>
</dbReference>
<organism evidence="3 4">
    <name type="scientific">Roseibacillus ishigakijimensis</name>
    <dbReference type="NCBI Taxonomy" id="454146"/>
    <lineage>
        <taxon>Bacteria</taxon>
        <taxon>Pseudomonadati</taxon>
        <taxon>Verrucomicrobiota</taxon>
        <taxon>Verrucomicrobiia</taxon>
        <taxon>Verrucomicrobiales</taxon>
        <taxon>Verrucomicrobiaceae</taxon>
        <taxon>Roseibacillus</taxon>
    </lineage>
</organism>
<reference evidence="3" key="1">
    <citation type="submission" date="2021-01" db="EMBL/GenBank/DDBJ databases">
        <title>Modified the classification status of verrucomicrobia.</title>
        <authorList>
            <person name="Feng X."/>
        </authorList>
    </citation>
    <scope>NUCLEOTIDE SEQUENCE</scope>
    <source>
        <strain evidence="3">KCTC 12986</strain>
    </source>
</reference>
<dbReference type="SUPFAM" id="SSF50952">
    <property type="entry name" value="Soluble quinoprotein glucose dehydrogenase"/>
    <property type="match status" value="1"/>
</dbReference>
<dbReference type="AlphaFoldDB" id="A0A934RTU7"/>
<feature type="chain" id="PRO_5037530508" description="DUF7133 domain-containing protein" evidence="1">
    <location>
        <begin position="21"/>
        <end position="497"/>
    </location>
</feature>
<dbReference type="EMBL" id="JAENIO010000048">
    <property type="protein sequence ID" value="MBK1835318.1"/>
    <property type="molecule type" value="Genomic_DNA"/>
</dbReference>
<evidence type="ECO:0000313" key="3">
    <source>
        <dbReference type="EMBL" id="MBK1835318.1"/>
    </source>
</evidence>
<dbReference type="InterPro" id="IPR011041">
    <property type="entry name" value="Quinoprot_gluc/sorb_DH_b-prop"/>
</dbReference>
<feature type="signal peptide" evidence="1">
    <location>
        <begin position="1"/>
        <end position="20"/>
    </location>
</feature>
<gene>
    <name evidence="3" type="ORF">JIN78_14710</name>
</gene>
<dbReference type="Gene3D" id="2.120.10.30">
    <property type="entry name" value="TolB, C-terminal domain"/>
    <property type="match status" value="1"/>
</dbReference>
<comment type="caution">
    <text evidence="3">The sequence shown here is derived from an EMBL/GenBank/DDBJ whole genome shotgun (WGS) entry which is preliminary data.</text>
</comment>
<evidence type="ECO:0000256" key="1">
    <source>
        <dbReference type="SAM" id="SignalP"/>
    </source>
</evidence>
<keyword evidence="4" id="KW-1185">Reference proteome</keyword>
<dbReference type="InterPro" id="IPR011042">
    <property type="entry name" value="6-blade_b-propeller_TolB-like"/>
</dbReference>
<dbReference type="RefSeq" id="WP_200392754.1">
    <property type="nucleotide sequence ID" value="NZ_JAENIO010000048.1"/>
</dbReference>
<evidence type="ECO:0000313" key="4">
    <source>
        <dbReference type="Proteomes" id="UP000604083"/>
    </source>
</evidence>
<keyword evidence="1" id="KW-0732">Signal</keyword>
<dbReference type="PANTHER" id="PTHR33546:SF1">
    <property type="entry name" value="LARGE, MULTIFUNCTIONAL SECRETED PROTEIN"/>
    <property type="match status" value="1"/>
</dbReference>
<dbReference type="Proteomes" id="UP000604083">
    <property type="component" value="Unassembled WGS sequence"/>
</dbReference>
<feature type="domain" description="DUF7133" evidence="2">
    <location>
        <begin position="66"/>
        <end position="180"/>
    </location>
</feature>
<sequence>MKSLLSLLALLPLQATPLFQITPHATPAGVDPQIGGLDVLPDGRVAAVFHRGELFLYQPEEKTWQQFASGLHEPLGLVHEDGTFLVMQRPELTRLSDQNGDGRADSYETVSAGFGVTGNYHEFAFGPAKGPDGNYYVGLNVASNGAGIRDEVRGPWSEIGEADFTAMQKRGKEWDAVKNKAGRMYSRVPYRGWILQITPDGTTTPFASGFRSPNGLGFDGAGRLLVTDNQGDWRGTSPLYTVEKGGFYGHPASLVWRENWDGRDPLKMDVAELENMRTPASGLFPQGELANSPTQPLLIPESWGPYAGDVLIGEQNQMHLVRYLADEVNGFPQGALLPFMAGHDKLGNGNHRFVFGQDGTLWVGKTHLSWAGAEGLLSVAPPAREDVFTVTDCRLQREGEHEKFVLTFSQPLADDPESPPINRWCYHYHVAYGSPKVDQASVPVRGHHLSEDGQTLSLTLDVAAGYLHHLDLSGMTSKSGLPLEGQQLYYHAVEVPE</sequence>
<evidence type="ECO:0000259" key="2">
    <source>
        <dbReference type="Pfam" id="PF23500"/>
    </source>
</evidence>
<accession>A0A934RTU7</accession>
<protein>
    <recommendedName>
        <fullName evidence="2">DUF7133 domain-containing protein</fullName>
    </recommendedName>
</protein>
<proteinExistence type="predicted"/>
<name>A0A934RTU7_9BACT</name>
<dbReference type="Pfam" id="PF23500">
    <property type="entry name" value="DUF7133"/>
    <property type="match status" value="1"/>
</dbReference>